<dbReference type="NCBIfam" id="TIGR04363">
    <property type="entry name" value="LD_lanti_pre"/>
    <property type="match status" value="1"/>
</dbReference>
<evidence type="ECO:0000313" key="1">
    <source>
        <dbReference type="EMBL" id="MBM7813787.1"/>
    </source>
</evidence>
<evidence type="ECO:0000313" key="2">
    <source>
        <dbReference type="Proteomes" id="UP001195724"/>
    </source>
</evidence>
<comment type="caution">
    <text evidence="1">The sequence shown here is derived from an EMBL/GenBank/DDBJ whole genome shotgun (WGS) entry which is preliminary data.</text>
</comment>
<keyword evidence="2" id="KW-1185">Reference proteome</keyword>
<organism evidence="1 2">
    <name type="scientific">Saccharothrix algeriensis</name>
    <dbReference type="NCBI Taxonomy" id="173560"/>
    <lineage>
        <taxon>Bacteria</taxon>
        <taxon>Bacillati</taxon>
        <taxon>Actinomycetota</taxon>
        <taxon>Actinomycetes</taxon>
        <taxon>Pseudonocardiales</taxon>
        <taxon>Pseudonocardiaceae</taxon>
        <taxon>Saccharothrix</taxon>
    </lineage>
</organism>
<protein>
    <submittedName>
        <fullName evidence="1">FxLD family lantipeptide</fullName>
    </submittedName>
</protein>
<proteinExistence type="predicted"/>
<dbReference type="EMBL" id="JAFBCL010000001">
    <property type="protein sequence ID" value="MBM7813787.1"/>
    <property type="molecule type" value="Genomic_DNA"/>
</dbReference>
<accession>A0ABS2SC11</accession>
<sequence>MTTALQDAPVGAFDLDVRIETEQVGVEDAACATDDGCGHTCELSACHSQR</sequence>
<gene>
    <name evidence="1" type="ORF">JOE68_004652</name>
</gene>
<dbReference type="Proteomes" id="UP001195724">
    <property type="component" value="Unassembled WGS sequence"/>
</dbReference>
<name>A0ABS2SC11_9PSEU</name>
<reference evidence="1 2" key="1">
    <citation type="submission" date="2021-01" db="EMBL/GenBank/DDBJ databases">
        <title>Sequencing the genomes of 1000 actinobacteria strains.</title>
        <authorList>
            <person name="Klenk H.-P."/>
        </authorList>
    </citation>
    <scope>NUCLEOTIDE SEQUENCE [LARGE SCALE GENOMIC DNA]</scope>
    <source>
        <strain evidence="1 2">DSM 44581</strain>
    </source>
</reference>
<dbReference type="InterPro" id="IPR027575">
    <property type="entry name" value="LD_lanti_pre"/>
</dbReference>
<dbReference type="RefSeq" id="WP_201436646.1">
    <property type="nucleotide sequence ID" value="NZ_JAFBCL010000001.1"/>
</dbReference>